<dbReference type="EMBL" id="JALBCA010000024">
    <property type="protein sequence ID" value="KAI2389382.1"/>
    <property type="molecule type" value="Genomic_DNA"/>
</dbReference>
<evidence type="ECO:0000313" key="1">
    <source>
        <dbReference type="EMBL" id="KAI2389382.1"/>
    </source>
</evidence>
<accession>A0ACB8V0Z8</accession>
<comment type="caution">
    <text evidence="1">The sequence shown here is derived from an EMBL/GenBank/DDBJ whole genome shotgun (WGS) entry which is preliminary data.</text>
</comment>
<reference evidence="1" key="1">
    <citation type="journal article" date="2022" name="bioRxiv">
        <title>Population genetic analysis of Ophidiomyces ophidiicola, the causative agent of snake fungal disease, indicates recent introductions to the USA.</title>
        <authorList>
            <person name="Ladner J.T."/>
            <person name="Palmer J.M."/>
            <person name="Ettinger C.L."/>
            <person name="Stajich J.E."/>
            <person name="Farrell T.M."/>
            <person name="Glorioso B.M."/>
            <person name="Lawson B."/>
            <person name="Price S.J."/>
            <person name="Stengle A.G."/>
            <person name="Grear D.A."/>
            <person name="Lorch J.M."/>
        </authorList>
    </citation>
    <scope>NUCLEOTIDE SEQUENCE</scope>
    <source>
        <strain evidence="1">NWHC 24266-5</strain>
    </source>
</reference>
<organism evidence="1">
    <name type="scientific">Ophidiomyces ophidiicola</name>
    <dbReference type="NCBI Taxonomy" id="1387563"/>
    <lineage>
        <taxon>Eukaryota</taxon>
        <taxon>Fungi</taxon>
        <taxon>Dikarya</taxon>
        <taxon>Ascomycota</taxon>
        <taxon>Pezizomycotina</taxon>
        <taxon>Eurotiomycetes</taxon>
        <taxon>Eurotiomycetidae</taxon>
        <taxon>Onygenales</taxon>
        <taxon>Onygenaceae</taxon>
        <taxon>Ophidiomyces</taxon>
    </lineage>
</organism>
<gene>
    <name evidence="1" type="ORF">LOY88_002100</name>
</gene>
<proteinExistence type="predicted"/>
<protein>
    <submittedName>
        <fullName evidence="1">Uncharacterized protein</fullName>
    </submittedName>
</protein>
<sequence length="371" mass="38504">MRRPRRTWASRPPVLLLALLLLALLSGHVVAQRDTPDAATPNQPDNTPRPASPPPAPAPTPGSNTNNNNNRPSTSASSPTRPTPTPSPRTSPENLPGLTTSSSSSSSSSSSPSSAPATRTSTPTDDKAFPTLPSLTGGPVIPTPQIPPKEGAPYLKKSNLPEGTIFIAVGAALGLVALIVIAWRVLVAWSINRSVRRATNNTHQSDATALLHSNKRRTGVYQDAPGGSMSMEKIAKDRHSRVIQPHTPNQSLFFSPTAGASMHNPGNRASSYLPAGYYSASGATPGGGSGLAHFGGSGLSPLGPQAQGYSRTKSGPSPPASPILPPSSRGHDQLHPSSSSLNLSTPPQGRAPSAYLEDLFENHAPNHSPGR</sequence>
<name>A0ACB8V0Z8_9EURO</name>